<dbReference type="PANTHER" id="PTHR34293">
    <property type="entry name" value="HTH-TYPE TRANSCRIPTIONAL REGULATOR TRMBL2"/>
    <property type="match status" value="1"/>
</dbReference>
<dbReference type="InterPro" id="IPR036388">
    <property type="entry name" value="WH-like_DNA-bd_sf"/>
</dbReference>
<dbReference type="GO" id="GO:0003677">
    <property type="term" value="F:DNA binding"/>
    <property type="evidence" value="ECO:0007669"/>
    <property type="project" value="InterPro"/>
</dbReference>
<dbReference type="InterPro" id="IPR016032">
    <property type="entry name" value="Sig_transdc_resp-reg_C-effctor"/>
</dbReference>
<protein>
    <recommendedName>
        <fullName evidence="3">HTH luxR-type domain-containing protein</fullName>
    </recommendedName>
</protein>
<evidence type="ECO:0008006" key="3">
    <source>
        <dbReference type="Google" id="ProtNLM"/>
    </source>
</evidence>
<evidence type="ECO:0000313" key="1">
    <source>
        <dbReference type="EMBL" id="AMS01588.1"/>
    </source>
</evidence>
<dbReference type="Proteomes" id="UP000223789">
    <property type="component" value="Segment"/>
</dbReference>
<dbReference type="SUPFAM" id="SSF46894">
    <property type="entry name" value="C-terminal effector domain of the bipartite response regulators"/>
    <property type="match status" value="1"/>
</dbReference>
<sequence length="316" mass="34871">MELDASLRLTPEEEAAYRDVAEGHPVEESAALERLRQLGLVRDVGGKVVALDPRMTAQHLLTGYHGMLARTLQMMSQVSQIEALSRHYDPQRYFGGPASEFVRSRQLMNERIGHALLDAQEGLLTVQPGVPSERNPDVLQEAISRARALLERGVMVRSLYPAAALSHAPTMEYVDCVLEGGGEVRVGRDLPPRMVIAGRDLFVENHVVPAEVDSGWHIKDVAGAAFARSVFEGYWARATPWQEARAAVADAVTTPRQRMILRGLAEGETQSAVAKGLEVSHREVGRELEALREGLGLRSTNQLMVWWATSRDKDVP</sequence>
<dbReference type="GO" id="GO:0006355">
    <property type="term" value="P:regulation of DNA-templated transcription"/>
    <property type="evidence" value="ECO:0007669"/>
    <property type="project" value="InterPro"/>
</dbReference>
<accession>A0A142K655</accession>
<organism evidence="1 2">
    <name type="scientific">Streptomyces phage Chymera</name>
    <dbReference type="NCBI Taxonomy" id="1821728"/>
    <lineage>
        <taxon>Viruses</taxon>
        <taxon>Duplodnaviria</taxon>
        <taxon>Heunggongvirae</taxon>
        <taxon>Uroviricota</taxon>
        <taxon>Caudoviricetes</taxon>
        <taxon>Chymeravirus</taxon>
        <taxon>Chymeravirus chymera</taxon>
    </lineage>
</organism>
<reference evidence="1 2" key="1">
    <citation type="submission" date="2016-03" db="EMBL/GenBank/DDBJ databases">
        <authorList>
            <person name="Ploux O."/>
        </authorList>
    </citation>
    <scope>NUCLEOTIDE SEQUENCE [LARGE SCALE GENOMIC DNA]</scope>
</reference>
<proteinExistence type="predicted"/>
<evidence type="ECO:0000313" key="2">
    <source>
        <dbReference type="Proteomes" id="UP000223789"/>
    </source>
</evidence>
<keyword evidence="2" id="KW-1185">Reference proteome</keyword>
<dbReference type="InterPro" id="IPR051797">
    <property type="entry name" value="TrmB-like"/>
</dbReference>
<gene>
    <name evidence="1" type="ORF">SEA_CHYMERA_29</name>
</gene>
<dbReference type="Gene3D" id="1.10.10.10">
    <property type="entry name" value="Winged helix-like DNA-binding domain superfamily/Winged helix DNA-binding domain"/>
    <property type="match status" value="1"/>
</dbReference>
<dbReference type="PANTHER" id="PTHR34293:SF1">
    <property type="entry name" value="HTH-TYPE TRANSCRIPTIONAL REGULATOR TRMBL2"/>
    <property type="match status" value="1"/>
</dbReference>
<dbReference type="EMBL" id="KU958700">
    <property type="protein sequence ID" value="AMS01588.1"/>
    <property type="molecule type" value="Genomic_DNA"/>
</dbReference>
<name>A0A142K655_9CAUD</name>